<dbReference type="InterPro" id="IPR005334">
    <property type="entry name" value="Tctex-1-like"/>
</dbReference>
<organism evidence="3 4">
    <name type="scientific">Strongylocentrotus purpuratus</name>
    <name type="common">Purple sea urchin</name>
    <dbReference type="NCBI Taxonomy" id="7668"/>
    <lineage>
        <taxon>Eukaryota</taxon>
        <taxon>Metazoa</taxon>
        <taxon>Echinodermata</taxon>
        <taxon>Eleutherozoa</taxon>
        <taxon>Echinozoa</taxon>
        <taxon>Echinoidea</taxon>
        <taxon>Euechinoidea</taxon>
        <taxon>Echinacea</taxon>
        <taxon>Camarodonta</taxon>
        <taxon>Echinidea</taxon>
        <taxon>Strongylocentrotidae</taxon>
        <taxon>Strongylocentrotus</taxon>
    </lineage>
</organism>
<dbReference type="InterPro" id="IPR038586">
    <property type="entry name" value="Tctex-1-like_sf"/>
</dbReference>
<dbReference type="AlphaFoldDB" id="A0A7M7RCN6"/>
<dbReference type="EnsemblMetazoa" id="XM_777262">
    <property type="protein sequence ID" value="XP_782355"/>
    <property type="gene ID" value="LOC577002"/>
</dbReference>
<reference evidence="3" key="2">
    <citation type="submission" date="2021-01" db="UniProtKB">
        <authorList>
            <consortium name="EnsemblMetazoa"/>
        </authorList>
    </citation>
    <scope>IDENTIFICATION</scope>
</reference>
<feature type="region of interest" description="Disordered" evidence="2">
    <location>
        <begin position="1"/>
        <end position="74"/>
    </location>
</feature>
<proteinExistence type="inferred from homology"/>
<dbReference type="PANTHER" id="PTHR21255:SF68">
    <property type="entry name" value="TCTEX1 DOMAIN-CONTAINING PROTEIN 1-B-LIKE"/>
    <property type="match status" value="1"/>
</dbReference>
<dbReference type="GeneID" id="577002"/>
<dbReference type="RefSeq" id="XP_782355.2">
    <property type="nucleotide sequence ID" value="XM_777262.3"/>
</dbReference>
<reference evidence="4" key="1">
    <citation type="submission" date="2015-02" db="EMBL/GenBank/DDBJ databases">
        <title>Genome sequencing for Strongylocentrotus purpuratus.</title>
        <authorList>
            <person name="Murali S."/>
            <person name="Liu Y."/>
            <person name="Vee V."/>
            <person name="English A."/>
            <person name="Wang M."/>
            <person name="Skinner E."/>
            <person name="Han Y."/>
            <person name="Muzny D.M."/>
            <person name="Worley K.C."/>
            <person name="Gibbs R.A."/>
        </authorList>
    </citation>
    <scope>NUCLEOTIDE SEQUENCE</scope>
</reference>
<protein>
    <submittedName>
        <fullName evidence="3">Uncharacterized protein</fullName>
    </submittedName>
</protein>
<sequence>MASVKQLKKNPATVPSDKAESVSGGDVPSTKVGGSDGGSRGGGGSSDNGSVVGGGSSPYSDASKPSNNGGKTRKLSQWSLLKKKLNIRNGATVIGGSGGIKGTLSLGNPLLIRTTSKKSFLTNTSNNNNSVESVRIENTYQLGPDREHTFRPLCVQHEVERLLDQILGNERYDSSRSGFLTVRIAEAVKDRVKTLGFVRHKLVVQTMLSSAGGQSFEIASRCLWNADTDNYTTAVYQNPTLFAIVSVYGLYYE</sequence>
<dbReference type="Gene3D" id="3.30.1140.40">
    <property type="entry name" value="Tctex-1"/>
    <property type="match status" value="1"/>
</dbReference>
<dbReference type="GO" id="GO:0005737">
    <property type="term" value="C:cytoplasm"/>
    <property type="evidence" value="ECO:0000318"/>
    <property type="project" value="GO_Central"/>
</dbReference>
<evidence type="ECO:0000256" key="2">
    <source>
        <dbReference type="SAM" id="MobiDB-lite"/>
    </source>
</evidence>
<dbReference type="PANTHER" id="PTHR21255">
    <property type="entry name" value="T-COMPLEX-ASSOCIATED-TESTIS-EXPRESSED 1/ DYNEIN LIGHT CHAIN"/>
    <property type="match status" value="1"/>
</dbReference>
<comment type="similarity">
    <text evidence="1">Belongs to the dynein light chain Tctex-type family.</text>
</comment>
<dbReference type="GO" id="GO:0045505">
    <property type="term" value="F:dynein intermediate chain binding"/>
    <property type="evidence" value="ECO:0000318"/>
    <property type="project" value="GO_Central"/>
</dbReference>
<evidence type="ECO:0000313" key="4">
    <source>
        <dbReference type="Proteomes" id="UP000007110"/>
    </source>
</evidence>
<feature type="compositionally biased region" description="Gly residues" evidence="2">
    <location>
        <begin position="34"/>
        <end position="56"/>
    </location>
</feature>
<keyword evidence="4" id="KW-1185">Reference proteome</keyword>
<dbReference type="InParanoid" id="A0A7M7RCN6"/>
<dbReference type="Proteomes" id="UP000007110">
    <property type="component" value="Unassembled WGS sequence"/>
</dbReference>
<dbReference type="OMA" id="ATWNLLK"/>
<accession>A0A7M7RCN6</accession>
<dbReference type="Pfam" id="PF03645">
    <property type="entry name" value="Tctex-1"/>
    <property type="match status" value="1"/>
</dbReference>
<evidence type="ECO:0000313" key="3">
    <source>
        <dbReference type="EnsemblMetazoa" id="XP_782355"/>
    </source>
</evidence>
<evidence type="ECO:0000256" key="1">
    <source>
        <dbReference type="ARBA" id="ARBA00005361"/>
    </source>
</evidence>
<dbReference type="GO" id="GO:0005868">
    <property type="term" value="C:cytoplasmic dynein complex"/>
    <property type="evidence" value="ECO:0000318"/>
    <property type="project" value="GO_Central"/>
</dbReference>
<dbReference type="CDD" id="cd21451">
    <property type="entry name" value="DLC-like_TCTEX1D"/>
    <property type="match status" value="1"/>
</dbReference>
<dbReference type="GO" id="GO:0007018">
    <property type="term" value="P:microtubule-based movement"/>
    <property type="evidence" value="ECO:0000318"/>
    <property type="project" value="GO_Central"/>
</dbReference>
<feature type="compositionally biased region" description="Polar residues" evidence="2">
    <location>
        <begin position="58"/>
        <end position="70"/>
    </location>
</feature>
<dbReference type="KEGG" id="spu:577002"/>
<name>A0A7M7RCN6_STRPU</name>
<dbReference type="OrthoDB" id="10260741at2759"/>